<evidence type="ECO:0000256" key="2">
    <source>
        <dbReference type="SAM" id="MobiDB-lite"/>
    </source>
</evidence>
<evidence type="ECO:0000256" key="1">
    <source>
        <dbReference type="SAM" id="Coils"/>
    </source>
</evidence>
<feature type="compositionally biased region" description="Low complexity" evidence="2">
    <location>
        <begin position="460"/>
        <end position="471"/>
    </location>
</feature>
<organism evidence="3 4">
    <name type="scientific">Diplodia seriata</name>
    <dbReference type="NCBI Taxonomy" id="420778"/>
    <lineage>
        <taxon>Eukaryota</taxon>
        <taxon>Fungi</taxon>
        <taxon>Dikarya</taxon>
        <taxon>Ascomycota</taxon>
        <taxon>Pezizomycotina</taxon>
        <taxon>Dothideomycetes</taxon>
        <taxon>Dothideomycetes incertae sedis</taxon>
        <taxon>Botryosphaeriales</taxon>
        <taxon>Botryosphaeriaceae</taxon>
        <taxon>Diplodia</taxon>
    </lineage>
</organism>
<keyword evidence="1" id="KW-0175">Coiled coil</keyword>
<feature type="region of interest" description="Disordered" evidence="2">
    <location>
        <begin position="290"/>
        <end position="328"/>
    </location>
</feature>
<sequence length="811" mass="86657">MSHNTSARNVDRAISSASQQIVELARVSGAGGRELALRLVGDSVDVRGSNQRFRSRFPITDDVQTALDEYNRILARGLDEPGRTIQREQSTGNAVANAHQPPAAGNPDQIYYDFAVKRAYANGGIRGSAFGRPEDGPTIMTPETARGGIPANGNSVGPFLTTTRLASKKIIYAKQNEDAMLLLEEHFGASMATILQDPQLQASEALKFPVDVTTKLWEIVNGCGITSLPAFHSMLHRAIKRSGKSSWLGVAVVRQLQVDAMREMSDIKEQREEARLEDRTLVVTLKASPTRLRQLGGASTPPDMSARSSGDADPKDVDGPLPSSRANTRLGRAPKHVTAIARESMARESMEKDAGAGMGAGGASGIIIIPDDDGARTPEGSPTGVIDLTISPPAGGVPAVRDEKEVAEQDAAAAADTDDGDVAMTDSANDKDDGDVAMTDDANDGDVAMTDDNANSTDPAGNDGAHTATTHGTHRRQSHSPPSSPSPSSSRPSRRRRLNPPVTEEQHEGGGGGTRWLELTPAAAQQPDRLSAEHLRREKVIKRVAVRMLANTESEKERTRQRLAAAHARLAAAKKDQADAQQEVAALRTANAELEERLEAAADDAADAAAKAQADAQQEAAALKAAKDVLERDSGAASHDTAALEARVAELEERLDTAADEAADAAERHQDAVRALHRRIRAAEDATAGAVADAAEELDAEWEKTLNMWTASDRKQIAEQKKQIAEQKANIAELKNDIASDREQMAEQKNVIASDREEIAEQKKKIAGHQDTIEALTAANVELRQTVADLRLRNQQLLDEAAALKAGDDDA</sequence>
<dbReference type="PANTHER" id="PTHR23159:SF31">
    <property type="entry name" value="CENTROSOME-ASSOCIATED PROTEIN CEP250 ISOFORM X1"/>
    <property type="match status" value="1"/>
</dbReference>
<evidence type="ECO:0000313" key="3">
    <source>
        <dbReference type="EMBL" id="KAL0257950.1"/>
    </source>
</evidence>
<dbReference type="EMBL" id="JAJVCZ030000007">
    <property type="protein sequence ID" value="KAL0257950.1"/>
    <property type="molecule type" value="Genomic_DNA"/>
</dbReference>
<accession>A0ABR3CBF6</accession>
<reference evidence="3 4" key="1">
    <citation type="submission" date="2024-02" db="EMBL/GenBank/DDBJ databases">
        <title>De novo assembly and annotation of 12 fungi associated with fruit tree decline syndrome in Ontario, Canada.</title>
        <authorList>
            <person name="Sulman M."/>
            <person name="Ellouze W."/>
            <person name="Ilyukhin E."/>
        </authorList>
    </citation>
    <scope>NUCLEOTIDE SEQUENCE [LARGE SCALE GENOMIC DNA]</scope>
    <source>
        <strain evidence="3 4">FDS-637</strain>
    </source>
</reference>
<protein>
    <submittedName>
        <fullName evidence="3">Uncharacterized protein</fullName>
    </submittedName>
</protein>
<dbReference type="GeneID" id="92011203"/>
<gene>
    <name evidence="3" type="ORF">SLS55_007118</name>
</gene>
<feature type="region of interest" description="Disordered" evidence="2">
    <location>
        <begin position="371"/>
        <end position="516"/>
    </location>
</feature>
<name>A0ABR3CBF6_9PEZI</name>
<feature type="coiled-coil region" evidence="1">
    <location>
        <begin position="549"/>
        <end position="686"/>
    </location>
</feature>
<comment type="caution">
    <text evidence="3">The sequence shown here is derived from an EMBL/GenBank/DDBJ whole genome shotgun (WGS) entry which is preliminary data.</text>
</comment>
<keyword evidence="4" id="KW-1185">Reference proteome</keyword>
<feature type="coiled-coil region" evidence="1">
    <location>
        <begin position="715"/>
        <end position="807"/>
    </location>
</feature>
<proteinExistence type="predicted"/>
<dbReference type="Proteomes" id="UP001430584">
    <property type="component" value="Unassembled WGS sequence"/>
</dbReference>
<dbReference type="PANTHER" id="PTHR23159">
    <property type="entry name" value="CENTROSOMAL PROTEIN 2"/>
    <property type="match status" value="1"/>
</dbReference>
<evidence type="ECO:0000313" key="4">
    <source>
        <dbReference type="Proteomes" id="UP001430584"/>
    </source>
</evidence>
<dbReference type="RefSeq" id="XP_066630979.1">
    <property type="nucleotide sequence ID" value="XM_066778542.1"/>
</dbReference>